<accession>A0A173V061</accession>
<dbReference type="Proteomes" id="UP000095495">
    <property type="component" value="Unassembled WGS sequence"/>
</dbReference>
<sequence>MINIKSYYVNPNNRVLTSNIKNTELRIEKLLI</sequence>
<evidence type="ECO:0000313" key="1">
    <source>
        <dbReference type="EMBL" id="CUN20010.1"/>
    </source>
</evidence>
<reference evidence="1 2" key="1">
    <citation type="submission" date="2015-09" db="EMBL/GenBank/DDBJ databases">
        <authorList>
            <consortium name="Pathogen Informatics"/>
        </authorList>
    </citation>
    <scope>NUCLEOTIDE SEQUENCE [LARGE SCALE GENOMIC DNA]</scope>
    <source>
        <strain evidence="1 2">2789STDY5608863</strain>
    </source>
</reference>
<dbReference type="EMBL" id="CYXV01000023">
    <property type="protein sequence ID" value="CUN20010.1"/>
    <property type="molecule type" value="Genomic_DNA"/>
</dbReference>
<name>A0A173V061_9FIRM</name>
<dbReference type="AlphaFoldDB" id="A0A173V061"/>
<gene>
    <name evidence="1" type="ORF">ERS852420_03407</name>
</gene>
<evidence type="ECO:0000313" key="2">
    <source>
        <dbReference type="Proteomes" id="UP000095495"/>
    </source>
</evidence>
<proteinExistence type="predicted"/>
<organism evidence="1 2">
    <name type="scientific">Roseburia faecis</name>
    <dbReference type="NCBI Taxonomy" id="301302"/>
    <lineage>
        <taxon>Bacteria</taxon>
        <taxon>Bacillati</taxon>
        <taxon>Bacillota</taxon>
        <taxon>Clostridia</taxon>
        <taxon>Lachnospirales</taxon>
        <taxon>Lachnospiraceae</taxon>
        <taxon>Roseburia</taxon>
    </lineage>
</organism>
<protein>
    <submittedName>
        <fullName evidence="1">Uncharacterized protein</fullName>
    </submittedName>
</protein>